<accession>A0A2S0U3Z9</accession>
<dbReference type="GeneID" id="36940913"/>
<reference evidence="1" key="1">
    <citation type="journal article" date="2018" name="Int. J. Biol. Macromol.">
        <title>Characterization and comparative mitogenomic analysis of six newly sequenced mitochondrial genomes from ectomycorrhizal fungi (Russula) and phylogenetic analysis of the Agaricomycetes.</title>
        <authorList>
            <person name="Li Q."/>
            <person name="Wang Q."/>
            <person name="Chen C."/>
            <person name="Jin X."/>
            <person name="Chen Z."/>
            <person name="Xiong C."/>
            <person name="Li P."/>
            <person name="Zhao J."/>
            <person name="Huang W."/>
        </authorList>
    </citation>
    <scope>NUCLEOTIDE SEQUENCE</scope>
</reference>
<sequence>MSRNKINFLRDFIPNDFFFIKDPLIKIFHIPDFLEWQLFLNELSESKFYVIEVEFVPNWDLYDEDGPTIKLCKPFLVTKFSNPSLISDFIMSKIKDSCYTFDLNFEIKVEDMNKIKPTEVPGIIIIYKEITIF</sequence>
<keyword evidence="1" id="KW-0496">Mitochondrion</keyword>
<gene>
    <name evidence="1" type="primary">orf133</name>
</gene>
<geneLocation type="mitochondrion" evidence="1"/>
<dbReference type="RefSeq" id="YP_009487317.1">
    <property type="nucleotide sequence ID" value="NC_037777.1"/>
</dbReference>
<protein>
    <submittedName>
        <fullName evidence="1">Uncharacterized protein</fullName>
    </submittedName>
</protein>
<evidence type="ECO:0000313" key="1">
    <source>
        <dbReference type="EMBL" id="AWB36219.1"/>
    </source>
</evidence>
<name>A0A2S0U3Z9_9AGAM</name>
<proteinExistence type="predicted"/>
<dbReference type="EMBL" id="MH138076">
    <property type="protein sequence ID" value="AWB36219.1"/>
    <property type="molecule type" value="Genomic_DNA"/>
</dbReference>
<dbReference type="AlphaFoldDB" id="A0A2S0U3Z9"/>
<organism evidence="1">
    <name type="scientific">Russula virescens</name>
    <dbReference type="NCBI Taxonomy" id="71688"/>
    <lineage>
        <taxon>Eukaryota</taxon>
        <taxon>Fungi</taxon>
        <taxon>Dikarya</taxon>
        <taxon>Basidiomycota</taxon>
        <taxon>Agaricomycotina</taxon>
        <taxon>Agaricomycetes</taxon>
        <taxon>Russulales</taxon>
        <taxon>Russulaceae</taxon>
        <taxon>Russula</taxon>
    </lineage>
</organism>